<dbReference type="AlphaFoldDB" id="E9CSH0"/>
<evidence type="ECO:0000313" key="4">
    <source>
        <dbReference type="Proteomes" id="UP000002497"/>
    </source>
</evidence>
<dbReference type="Proteomes" id="UP000002497">
    <property type="component" value="Unassembled WGS sequence"/>
</dbReference>
<protein>
    <recommendedName>
        <fullName evidence="2">HNH nuclease domain-containing protein</fullName>
    </recommendedName>
</protein>
<evidence type="ECO:0000256" key="1">
    <source>
        <dbReference type="SAM" id="MobiDB-lite"/>
    </source>
</evidence>
<feature type="domain" description="HNH nuclease" evidence="2">
    <location>
        <begin position="224"/>
        <end position="300"/>
    </location>
</feature>
<proteinExistence type="predicted"/>
<reference evidence="4" key="1">
    <citation type="journal article" date="2010" name="Genome Res.">
        <title>Population genomic sequencing of Coccidioides fungi reveals recent hybridization and transposon control.</title>
        <authorList>
            <person name="Neafsey D.E."/>
            <person name="Barker B.M."/>
            <person name="Sharpton T.J."/>
            <person name="Stajich J.E."/>
            <person name="Park D.J."/>
            <person name="Whiston E."/>
            <person name="Hung C.-Y."/>
            <person name="McMahan C."/>
            <person name="White J."/>
            <person name="Sykes S."/>
            <person name="Heiman D."/>
            <person name="Young S."/>
            <person name="Zeng Q."/>
            <person name="Abouelleil A."/>
            <person name="Aftuck L."/>
            <person name="Bessette D."/>
            <person name="Brown A."/>
            <person name="FitzGerald M."/>
            <person name="Lui A."/>
            <person name="Macdonald J.P."/>
            <person name="Priest M."/>
            <person name="Orbach M.J."/>
            <person name="Galgiani J.N."/>
            <person name="Kirkland T.N."/>
            <person name="Cole G.T."/>
            <person name="Birren B.W."/>
            <person name="Henn M.R."/>
            <person name="Taylor J.W."/>
            <person name="Rounsley S.D."/>
        </authorList>
    </citation>
    <scope>NUCLEOTIDE SEQUENCE [LARGE SCALE GENOMIC DNA]</scope>
    <source>
        <strain evidence="4">RMSCC 757 / Silveira</strain>
    </source>
</reference>
<name>E9CSH0_COCPS</name>
<dbReference type="VEuPathDB" id="FungiDB:CPSG_00529"/>
<evidence type="ECO:0000259" key="2">
    <source>
        <dbReference type="Pfam" id="PF13391"/>
    </source>
</evidence>
<organism evidence="4">
    <name type="scientific">Coccidioides posadasii (strain RMSCC 757 / Silveira)</name>
    <name type="common">Valley fever fungus</name>
    <dbReference type="NCBI Taxonomy" id="443226"/>
    <lineage>
        <taxon>Eukaryota</taxon>
        <taxon>Fungi</taxon>
        <taxon>Dikarya</taxon>
        <taxon>Ascomycota</taxon>
        <taxon>Pezizomycotina</taxon>
        <taxon>Eurotiomycetes</taxon>
        <taxon>Eurotiomycetidae</taxon>
        <taxon>Onygenales</taxon>
        <taxon>Onygenaceae</taxon>
        <taxon>Coccidioides</taxon>
    </lineage>
</organism>
<dbReference type="InterPro" id="IPR003615">
    <property type="entry name" value="HNH_nuc"/>
</dbReference>
<accession>E9CSH0</accession>
<keyword evidence="4" id="KW-1185">Reference proteome</keyword>
<dbReference type="HOGENOM" id="CLU_043858_1_0_1"/>
<reference evidence="4" key="2">
    <citation type="submission" date="2010-03" db="EMBL/GenBank/DDBJ databases">
        <title>The genome sequence of Coccidioides posadasii strain Silveira.</title>
        <authorList>
            <consortium name="The Broad Institute Genome Sequencing Center for Infectious Disease"/>
            <person name="Neafsey D."/>
            <person name="Orbach M."/>
            <person name="Henn M.R."/>
            <person name="Cole G.T."/>
            <person name="Galgiani J."/>
            <person name="Gardner M.J."/>
            <person name="Kirkland T.N."/>
            <person name="Taylor J.W."/>
            <person name="Young S.K."/>
            <person name="Zeng Q."/>
            <person name="Koehrsen M."/>
            <person name="Alvarado L."/>
            <person name="Berlin A."/>
            <person name="Borenstein D."/>
            <person name="Chapman S.B."/>
            <person name="Chen Z."/>
            <person name="Engels R."/>
            <person name="Freedman E."/>
            <person name="Gellesch M."/>
            <person name="Goldberg J."/>
            <person name="Griggs A."/>
            <person name="Gujja S."/>
            <person name="Heilman E."/>
            <person name="Heiman D."/>
            <person name="Howarth C."/>
            <person name="Jen D."/>
            <person name="Larson L."/>
            <person name="Mehta T."/>
            <person name="Neiman D."/>
            <person name="Park D."/>
            <person name="Pearson M."/>
            <person name="Richards J."/>
            <person name="Roberts A."/>
            <person name="Saif S."/>
            <person name="Shea T."/>
            <person name="Shenoy N."/>
            <person name="Sisk P."/>
            <person name="Stolte C."/>
            <person name="Sykes S."/>
            <person name="Walk T."/>
            <person name="White J."/>
            <person name="Yandava C."/>
            <person name="Haas B."/>
            <person name="Nusbaum C."/>
            <person name="Birren B."/>
        </authorList>
    </citation>
    <scope>NUCLEOTIDE SEQUENCE [LARGE SCALE GENOMIC DNA]</scope>
    <source>
        <strain evidence="4">RMSCC 757 / Silveira</strain>
    </source>
</reference>
<dbReference type="Pfam" id="PF13391">
    <property type="entry name" value="HNH_2"/>
    <property type="match status" value="1"/>
</dbReference>
<dbReference type="EMBL" id="GL636486">
    <property type="protein sequence ID" value="EFW22630.1"/>
    <property type="molecule type" value="Genomic_DNA"/>
</dbReference>
<dbReference type="eggNOG" id="ENOG502SCMH">
    <property type="taxonomic scope" value="Eukaryota"/>
</dbReference>
<sequence>MIEKIDRLWWDLSEDGKWNEKVLDFSPLFLFKSSTSSNGNNSFQKPDPALWPGALYSLVTNLPHLSRPHLSMLLRKMHSFCSFSHTSMKTYTQVTNPIEPDITAALSFFDNFSTWDQNQKQNVNSAFESFARYIVEDFLLPLRASSVKTPQPTPTSLSSIQASTPTGTTQRVSILRQSCLVRDHHRCVVSRKFDRSEASRRQNKDGEDCKDDDGKLLKNESSDHFQYLEVAHILPHCLTTVTPRDTDLSDSKKNVLRILDMFDPGIIHLIDGPKIDSPMNALTLTHDHHRSFGEFQIYFEPTGKPYEYRIDSMEQIPFLRDPIFPVARTLTLSPSHTIDPPSARLLGVHRAVAKIMKLSGAGEYIETILRDLEEVDVVRVDGSTNLGHMISLRLGNQCVSSTARPACRKCPFALCALAPTTSTHHSRKVSNP</sequence>
<dbReference type="OMA" id="LRIDGWI"/>
<feature type="region of interest" description="Disordered" evidence="1">
    <location>
        <begin position="193"/>
        <end position="213"/>
    </location>
</feature>
<evidence type="ECO:0000313" key="3">
    <source>
        <dbReference type="EMBL" id="EFW22630.1"/>
    </source>
</evidence>
<dbReference type="VEuPathDB" id="FungiDB:D8B26_000721"/>
<dbReference type="STRING" id="443226.E9CSH0"/>
<gene>
    <name evidence="3" type="ORF">CPSG_00529</name>
</gene>
<dbReference type="OrthoDB" id="2104739at2759"/>